<name>A0A494XRV2_9BURK</name>
<gene>
    <name evidence="1" type="ORF">D7S89_03340</name>
</gene>
<reference evidence="1 2" key="1">
    <citation type="submission" date="2018-10" db="EMBL/GenBank/DDBJ databases">
        <title>Paraburkholderia sp. 7MK8-2, isolated from soil.</title>
        <authorList>
            <person name="Gao Z.-H."/>
            <person name="Qiu L.-H."/>
        </authorList>
    </citation>
    <scope>NUCLEOTIDE SEQUENCE [LARGE SCALE GENOMIC DNA]</scope>
    <source>
        <strain evidence="1 2">7MK8-2</strain>
    </source>
</reference>
<evidence type="ECO:0000313" key="1">
    <source>
        <dbReference type="EMBL" id="RKP52552.1"/>
    </source>
</evidence>
<organism evidence="1 2">
    <name type="scientific">Trinickia fusca</name>
    <dbReference type="NCBI Taxonomy" id="2419777"/>
    <lineage>
        <taxon>Bacteria</taxon>
        <taxon>Pseudomonadati</taxon>
        <taxon>Pseudomonadota</taxon>
        <taxon>Betaproteobacteria</taxon>
        <taxon>Burkholderiales</taxon>
        <taxon>Burkholderiaceae</taxon>
        <taxon>Trinickia</taxon>
    </lineage>
</organism>
<protein>
    <submittedName>
        <fullName evidence="1">Uncharacterized protein</fullName>
    </submittedName>
</protein>
<keyword evidence="2" id="KW-1185">Reference proteome</keyword>
<sequence>MNAVIGQPWRFEMPEDLKSLIEKIESSDQFIARHNLERLNKLIGAQVQSPGPDDLPDELGFNSCI</sequence>
<comment type="caution">
    <text evidence="1">The sequence shown here is derived from an EMBL/GenBank/DDBJ whole genome shotgun (WGS) entry which is preliminary data.</text>
</comment>
<accession>A0A494XRV2</accession>
<proteinExistence type="predicted"/>
<dbReference type="EMBL" id="RBZV01000001">
    <property type="protein sequence ID" value="RKP52552.1"/>
    <property type="molecule type" value="Genomic_DNA"/>
</dbReference>
<evidence type="ECO:0000313" key="2">
    <source>
        <dbReference type="Proteomes" id="UP000280434"/>
    </source>
</evidence>
<dbReference type="AlphaFoldDB" id="A0A494XRV2"/>
<dbReference type="Proteomes" id="UP000280434">
    <property type="component" value="Unassembled WGS sequence"/>
</dbReference>